<evidence type="ECO:0000259" key="2">
    <source>
        <dbReference type="Pfam" id="PF01551"/>
    </source>
</evidence>
<evidence type="ECO:0000313" key="3">
    <source>
        <dbReference type="EMBL" id="RFU15932.1"/>
    </source>
</evidence>
<dbReference type="Gene3D" id="2.70.70.10">
    <property type="entry name" value="Glucose Permease (Domain IIA)"/>
    <property type="match status" value="1"/>
</dbReference>
<dbReference type="PANTHER" id="PTHR21666:SF270">
    <property type="entry name" value="MUREIN HYDROLASE ACTIVATOR ENVC"/>
    <property type="match status" value="1"/>
</dbReference>
<dbReference type="AlphaFoldDB" id="A0A372ILV0"/>
<evidence type="ECO:0000313" key="4">
    <source>
        <dbReference type="Proteomes" id="UP000264702"/>
    </source>
</evidence>
<sequence length="318" mass="34178">MRKRYYIIFVAREEDGRLRKIPVPMHYAYVFVAAAIVGAFTLTGMAGSYTRMLLKTASFNQVRSQREALRKDYLQMQQVAREKEVQAASLGSLASEVTALYGLRQSRLSKSAVNASSAVVPGSTDGFSQDAYTQSLDQLSSLRTTALSGRITHALELSVGAVGRDSGWLDIADAPSLWPVVGKITSSFGEREDPFNGEGAFHSGVDISGSFGDPVRATADGTVMMAGFGNGYGREIVIDHGNGIDTVYGHLSGFAVTDGQQVKTGQVIGYIGMSGRSTGPHLHYEVRIHNTPVNPHKYLRETMTQLAQSGDSSGSQGN</sequence>
<dbReference type="EMBL" id="QVQT01000005">
    <property type="protein sequence ID" value="RFU15932.1"/>
    <property type="molecule type" value="Genomic_DNA"/>
</dbReference>
<dbReference type="CDD" id="cd12797">
    <property type="entry name" value="M23_peptidase"/>
    <property type="match status" value="1"/>
</dbReference>
<dbReference type="FunFam" id="2.70.70.10:FF:000006">
    <property type="entry name" value="M23 family peptidase"/>
    <property type="match status" value="1"/>
</dbReference>
<dbReference type="GO" id="GO:0004222">
    <property type="term" value="F:metalloendopeptidase activity"/>
    <property type="evidence" value="ECO:0007669"/>
    <property type="project" value="TreeGrafter"/>
</dbReference>
<reference evidence="3 4" key="1">
    <citation type="submission" date="2018-08" db="EMBL/GenBank/DDBJ databases">
        <title>Acidipila sp. 4G-K13, an acidobacterium isolated from forest soil.</title>
        <authorList>
            <person name="Gao Z.-H."/>
            <person name="Qiu L.-H."/>
        </authorList>
    </citation>
    <scope>NUCLEOTIDE SEQUENCE [LARGE SCALE GENOMIC DNA]</scope>
    <source>
        <strain evidence="3 4">4G-K13</strain>
    </source>
</reference>
<dbReference type="InterPro" id="IPR050570">
    <property type="entry name" value="Cell_wall_metabolism_enzyme"/>
</dbReference>
<name>A0A372ILV0_9BACT</name>
<proteinExistence type="predicted"/>
<evidence type="ECO:0000256" key="1">
    <source>
        <dbReference type="SAM" id="Phobius"/>
    </source>
</evidence>
<comment type="caution">
    <text evidence="3">The sequence shown here is derived from an EMBL/GenBank/DDBJ whole genome shotgun (WGS) entry which is preliminary data.</text>
</comment>
<accession>A0A372ILV0</accession>
<protein>
    <submittedName>
        <fullName evidence="3">M23 family peptidase</fullName>
    </submittedName>
</protein>
<gene>
    <name evidence="3" type="ORF">D0Y96_16065</name>
</gene>
<feature type="domain" description="M23ase beta-sheet core" evidence="2">
    <location>
        <begin position="201"/>
        <end position="295"/>
    </location>
</feature>
<organism evidence="3 4">
    <name type="scientific">Paracidobacterium acidisoli</name>
    <dbReference type="NCBI Taxonomy" id="2303751"/>
    <lineage>
        <taxon>Bacteria</taxon>
        <taxon>Pseudomonadati</taxon>
        <taxon>Acidobacteriota</taxon>
        <taxon>Terriglobia</taxon>
        <taxon>Terriglobales</taxon>
        <taxon>Acidobacteriaceae</taxon>
        <taxon>Paracidobacterium</taxon>
    </lineage>
</organism>
<dbReference type="Proteomes" id="UP000264702">
    <property type="component" value="Unassembled WGS sequence"/>
</dbReference>
<feature type="transmembrane region" description="Helical" evidence="1">
    <location>
        <begin position="27"/>
        <end position="49"/>
    </location>
</feature>
<dbReference type="OrthoDB" id="9809488at2"/>
<keyword evidence="1" id="KW-0812">Transmembrane</keyword>
<keyword evidence="4" id="KW-1185">Reference proteome</keyword>
<dbReference type="InterPro" id="IPR016047">
    <property type="entry name" value="M23ase_b-sheet_dom"/>
</dbReference>
<keyword evidence="1" id="KW-1133">Transmembrane helix</keyword>
<dbReference type="PANTHER" id="PTHR21666">
    <property type="entry name" value="PEPTIDASE-RELATED"/>
    <property type="match status" value="1"/>
</dbReference>
<dbReference type="RefSeq" id="WP_117301880.1">
    <property type="nucleotide sequence ID" value="NZ_QVQT02000005.1"/>
</dbReference>
<keyword evidence="1" id="KW-0472">Membrane</keyword>
<dbReference type="Pfam" id="PF01551">
    <property type="entry name" value="Peptidase_M23"/>
    <property type="match status" value="1"/>
</dbReference>
<dbReference type="InterPro" id="IPR011055">
    <property type="entry name" value="Dup_hybrid_motif"/>
</dbReference>
<dbReference type="SUPFAM" id="SSF51261">
    <property type="entry name" value="Duplicated hybrid motif"/>
    <property type="match status" value="1"/>
</dbReference>